<accession>A0A2P2NTV6</accession>
<dbReference type="EMBL" id="GGEC01065448">
    <property type="protein sequence ID" value="MBX45932.1"/>
    <property type="molecule type" value="Transcribed_RNA"/>
</dbReference>
<sequence length="20" mass="2299">MVLICNSYGQFVNLPQFVII</sequence>
<protein>
    <submittedName>
        <fullName evidence="1">Uncharacterized protein</fullName>
    </submittedName>
</protein>
<organism evidence="1">
    <name type="scientific">Rhizophora mucronata</name>
    <name type="common">Asiatic mangrove</name>
    <dbReference type="NCBI Taxonomy" id="61149"/>
    <lineage>
        <taxon>Eukaryota</taxon>
        <taxon>Viridiplantae</taxon>
        <taxon>Streptophyta</taxon>
        <taxon>Embryophyta</taxon>
        <taxon>Tracheophyta</taxon>
        <taxon>Spermatophyta</taxon>
        <taxon>Magnoliopsida</taxon>
        <taxon>eudicotyledons</taxon>
        <taxon>Gunneridae</taxon>
        <taxon>Pentapetalae</taxon>
        <taxon>rosids</taxon>
        <taxon>fabids</taxon>
        <taxon>Malpighiales</taxon>
        <taxon>Rhizophoraceae</taxon>
        <taxon>Rhizophora</taxon>
    </lineage>
</organism>
<reference evidence="1" key="1">
    <citation type="submission" date="2018-02" db="EMBL/GenBank/DDBJ databases">
        <title>Rhizophora mucronata_Transcriptome.</title>
        <authorList>
            <person name="Meera S.P."/>
            <person name="Sreeshan A."/>
            <person name="Augustine A."/>
        </authorList>
    </citation>
    <scope>NUCLEOTIDE SEQUENCE</scope>
    <source>
        <tissue evidence="1">Leaf</tissue>
    </source>
</reference>
<name>A0A2P2NTV6_RHIMU</name>
<evidence type="ECO:0000313" key="1">
    <source>
        <dbReference type="EMBL" id="MBX45932.1"/>
    </source>
</evidence>
<proteinExistence type="predicted"/>
<dbReference type="AlphaFoldDB" id="A0A2P2NTV6"/>